<evidence type="ECO:0000313" key="1">
    <source>
        <dbReference type="EMBL" id="TFK68491.1"/>
    </source>
</evidence>
<dbReference type="Proteomes" id="UP000308600">
    <property type="component" value="Unassembled WGS sequence"/>
</dbReference>
<keyword evidence="2" id="KW-1185">Reference proteome</keyword>
<gene>
    <name evidence="1" type="ORF">BDN72DRAFT_898061</name>
</gene>
<accession>A0ACD3AT50</accession>
<name>A0ACD3AT50_9AGAR</name>
<protein>
    <submittedName>
        <fullName evidence="1">Uncharacterized protein</fullName>
    </submittedName>
</protein>
<organism evidence="1 2">
    <name type="scientific">Pluteus cervinus</name>
    <dbReference type="NCBI Taxonomy" id="181527"/>
    <lineage>
        <taxon>Eukaryota</taxon>
        <taxon>Fungi</taxon>
        <taxon>Dikarya</taxon>
        <taxon>Basidiomycota</taxon>
        <taxon>Agaricomycotina</taxon>
        <taxon>Agaricomycetes</taxon>
        <taxon>Agaricomycetidae</taxon>
        <taxon>Agaricales</taxon>
        <taxon>Pluteineae</taxon>
        <taxon>Pluteaceae</taxon>
        <taxon>Pluteus</taxon>
    </lineage>
</organism>
<proteinExistence type="predicted"/>
<dbReference type="EMBL" id="ML208350">
    <property type="protein sequence ID" value="TFK68491.1"/>
    <property type="molecule type" value="Genomic_DNA"/>
</dbReference>
<evidence type="ECO:0000313" key="2">
    <source>
        <dbReference type="Proteomes" id="UP000308600"/>
    </source>
</evidence>
<reference evidence="1 2" key="1">
    <citation type="journal article" date="2019" name="Nat. Ecol. Evol.">
        <title>Megaphylogeny resolves global patterns of mushroom evolution.</title>
        <authorList>
            <person name="Varga T."/>
            <person name="Krizsan K."/>
            <person name="Foldi C."/>
            <person name="Dima B."/>
            <person name="Sanchez-Garcia M."/>
            <person name="Sanchez-Ramirez S."/>
            <person name="Szollosi G.J."/>
            <person name="Szarkandi J.G."/>
            <person name="Papp V."/>
            <person name="Albert L."/>
            <person name="Andreopoulos W."/>
            <person name="Angelini C."/>
            <person name="Antonin V."/>
            <person name="Barry K.W."/>
            <person name="Bougher N.L."/>
            <person name="Buchanan P."/>
            <person name="Buyck B."/>
            <person name="Bense V."/>
            <person name="Catcheside P."/>
            <person name="Chovatia M."/>
            <person name="Cooper J."/>
            <person name="Damon W."/>
            <person name="Desjardin D."/>
            <person name="Finy P."/>
            <person name="Geml J."/>
            <person name="Haridas S."/>
            <person name="Hughes K."/>
            <person name="Justo A."/>
            <person name="Karasinski D."/>
            <person name="Kautmanova I."/>
            <person name="Kiss B."/>
            <person name="Kocsube S."/>
            <person name="Kotiranta H."/>
            <person name="LaButti K.M."/>
            <person name="Lechner B.E."/>
            <person name="Liimatainen K."/>
            <person name="Lipzen A."/>
            <person name="Lukacs Z."/>
            <person name="Mihaltcheva S."/>
            <person name="Morgado L.N."/>
            <person name="Niskanen T."/>
            <person name="Noordeloos M.E."/>
            <person name="Ohm R.A."/>
            <person name="Ortiz-Santana B."/>
            <person name="Ovrebo C."/>
            <person name="Racz N."/>
            <person name="Riley R."/>
            <person name="Savchenko A."/>
            <person name="Shiryaev A."/>
            <person name="Soop K."/>
            <person name="Spirin V."/>
            <person name="Szebenyi C."/>
            <person name="Tomsovsky M."/>
            <person name="Tulloss R.E."/>
            <person name="Uehling J."/>
            <person name="Grigoriev I.V."/>
            <person name="Vagvolgyi C."/>
            <person name="Papp T."/>
            <person name="Martin F.M."/>
            <person name="Miettinen O."/>
            <person name="Hibbett D.S."/>
            <person name="Nagy L.G."/>
        </authorList>
    </citation>
    <scope>NUCLEOTIDE SEQUENCE [LARGE SCALE GENOMIC DNA]</scope>
    <source>
        <strain evidence="1 2">NL-1719</strain>
    </source>
</reference>
<sequence>MNRIVQRNGAAPAWVEIQVELESASQNFREVIRKAWIRRAVRMVSASNPPELLRSFTLTDVKNMRDREWEDRERSYHEAALRELNSLIRKYNTLAPFVARRPYYMLKVELERMYEDCVEDILKGLIEASERGPIRDFGGTTASAGAGTGTSPRNAGDDVDSRVGVGGDSEGVSNWLRHIVEWMGRIISRWRSR</sequence>